<evidence type="ECO:0000259" key="2">
    <source>
        <dbReference type="Pfam" id="PF08387"/>
    </source>
</evidence>
<dbReference type="SUPFAM" id="SSF81383">
    <property type="entry name" value="F-box domain"/>
    <property type="match status" value="1"/>
</dbReference>
<feature type="domain" description="F-box" evidence="1">
    <location>
        <begin position="10"/>
        <end position="48"/>
    </location>
</feature>
<dbReference type="InterPro" id="IPR006566">
    <property type="entry name" value="FBD"/>
</dbReference>
<name>M8BZ14_AEGTA</name>
<evidence type="ECO:0000313" key="4">
    <source>
        <dbReference type="EnsemblPlants" id="EMT27033"/>
    </source>
</evidence>
<dbReference type="AlphaFoldDB" id="M8BZ14"/>
<evidence type="ECO:0000259" key="3">
    <source>
        <dbReference type="Pfam" id="PF24758"/>
    </source>
</evidence>
<sequence>MDETGAADRISSLPDDLLHLVLLRLGCARAAARTSVLSRQWRRVCSGLPVVDVTLNDVPLDSLEAALRRAAGQGVRLLDIRVPEEGSRLSADSVSSVLCAAAALAPVELRFTLTQWARGLPSIRLPRFYRATSIEMHGVSLDLEVLVERRKPLQGRVHARLLMQLTTRSLHDKFGSTILAPMVEKVSLRCTYPSWFTHALGLWHLDLLEVGLESPERHGAGVLTPVEVLSVHMSPKGWKTQIVSLNNLEKVEIEGFEGEDHELDLLRVVFRCAPMLKSVTVRLLDQDLPSDDWCTIANIIFREYPYVEGNIDLISVVGIALGFSMEKSELDNGPRHGSCDSPDLISTLSDDLLLQVLQRLSCAGAAVRTCILARRWHGFWPHLPKVAVILHDVPFGSLEAALQRAARPGVFHRLLLDISVPWQDDIPLSFPWQEGMLTSSSVSSLLRAAARLAPVELRFTLLQNLQDHCLDVDLPRLDRATSIDLHAGYLRFAPPRASARFLSLKRLSLSGCHVDLAALIPRCPCLRFLTVNTTGLVGMDKLTMHSQSLQELVVKGRNTWTARIDVEAPMLKQLVAHFHAGGHLGVSVLAPMVEKVSWHCSYKRAFYRLGLWGLREVCLNTTERHLQMDSGKNTSSQHPIVHLLSLHMCVQDSFNSRNAELRFESEIHKHMFTNFSCLDLHLRTRHGFGALVLRLLGMDQIRTTIRNLKIILLRSEVKDACPINCLCDEPKDWRTQTISLADLETVEIGGIDGEDHEFDFVKVIFNCALMLKRVTLRLADGATPCVDWCSKVHNVFKAYPFVKCNIDLLFTLNMNRFICQILNILTTCGILPEQISIKENPCPYSDYSSTNRDSTDGG</sequence>
<proteinExistence type="predicted"/>
<feature type="domain" description="F-box/LRR-repeat protein 15/At3g58940/PEG3-like LRR" evidence="3">
    <location>
        <begin position="446"/>
        <end position="577"/>
    </location>
</feature>
<organism evidence="4">
    <name type="scientific">Aegilops tauschii</name>
    <name type="common">Tausch's goatgrass</name>
    <name type="synonym">Aegilops squarrosa</name>
    <dbReference type="NCBI Taxonomy" id="37682"/>
    <lineage>
        <taxon>Eukaryota</taxon>
        <taxon>Viridiplantae</taxon>
        <taxon>Streptophyta</taxon>
        <taxon>Embryophyta</taxon>
        <taxon>Tracheophyta</taxon>
        <taxon>Spermatophyta</taxon>
        <taxon>Magnoliopsida</taxon>
        <taxon>Liliopsida</taxon>
        <taxon>Poales</taxon>
        <taxon>Poaceae</taxon>
        <taxon>BOP clade</taxon>
        <taxon>Pooideae</taxon>
        <taxon>Triticodae</taxon>
        <taxon>Triticeae</taxon>
        <taxon>Triticinae</taxon>
        <taxon>Aegilops</taxon>
    </lineage>
</organism>
<dbReference type="EnsemblPlants" id="EMT27033">
    <property type="protein sequence ID" value="EMT27033"/>
    <property type="gene ID" value="F775_11897"/>
</dbReference>
<evidence type="ECO:0008006" key="5">
    <source>
        <dbReference type="Google" id="ProtNLM"/>
    </source>
</evidence>
<accession>M8BZ14</accession>
<dbReference type="PANTHER" id="PTHR34709:SF77">
    <property type="entry name" value="F-BOX DOMAIN-CONTAINING PROTEIN"/>
    <property type="match status" value="1"/>
</dbReference>
<dbReference type="Pfam" id="PF24758">
    <property type="entry name" value="LRR_At5g56370"/>
    <property type="match status" value="1"/>
</dbReference>
<feature type="domain" description="FBD" evidence="2">
    <location>
        <begin position="245"/>
        <end position="280"/>
    </location>
</feature>
<dbReference type="PANTHER" id="PTHR34709">
    <property type="entry name" value="OS10G0396666 PROTEIN"/>
    <property type="match status" value="1"/>
</dbReference>
<dbReference type="InterPro" id="IPR055411">
    <property type="entry name" value="LRR_FXL15/At3g58940/PEG3-like"/>
</dbReference>
<reference evidence="4" key="1">
    <citation type="submission" date="2015-06" db="UniProtKB">
        <authorList>
            <consortium name="EnsemblPlants"/>
        </authorList>
    </citation>
    <scope>IDENTIFICATION</scope>
</reference>
<dbReference type="InterPro" id="IPR001810">
    <property type="entry name" value="F-box_dom"/>
</dbReference>
<protein>
    <recommendedName>
        <fullName evidence="5">F-box domain-containing protein</fullName>
    </recommendedName>
</protein>
<dbReference type="InterPro" id="IPR036047">
    <property type="entry name" value="F-box-like_dom_sf"/>
</dbReference>
<dbReference type="Pfam" id="PF08387">
    <property type="entry name" value="FBD"/>
    <property type="match status" value="1"/>
</dbReference>
<dbReference type="Pfam" id="PF00646">
    <property type="entry name" value="F-box"/>
    <property type="match status" value="1"/>
</dbReference>
<dbReference type="InterPro" id="IPR055312">
    <property type="entry name" value="FBL15-like"/>
</dbReference>
<evidence type="ECO:0000259" key="1">
    <source>
        <dbReference type="Pfam" id="PF00646"/>
    </source>
</evidence>